<dbReference type="AlphaFoldDB" id="A0A2I0A5R5"/>
<keyword evidence="3 6" id="KW-0238">DNA-binding</keyword>
<keyword evidence="2 6" id="KW-0805">Transcription regulation</keyword>
<name>A0A2I0A5R5_9ASPA</name>
<gene>
    <name evidence="8" type="primary">NFYA10</name>
    <name evidence="8" type="ORF">AXF42_Ash007538</name>
</gene>
<evidence type="ECO:0000256" key="4">
    <source>
        <dbReference type="ARBA" id="ARBA00023163"/>
    </source>
</evidence>
<evidence type="ECO:0000256" key="2">
    <source>
        <dbReference type="ARBA" id="ARBA00023015"/>
    </source>
</evidence>
<dbReference type="STRING" id="1088818.A0A2I0A5R5"/>
<sequence length="307" mass="33386">MSSKSNGDFSQIFLANPASATSFPWWAGSQLFYGDASILFKSAPGEQSKRENSFQAGSRKVGNLAVDERTGLAPAIEDKGVLGIDTAKFSLFPDKDSVKWRKNQQHSATITLQYPPESDSHLKIGLGQSMVSSDYPYVDQCYGLLSADGAQAMNGRMLLPSSMTADGPIYVNPKQYHGIVRRRQARAKAELESKLVKPRKPYLHESRHLHAMRRPRGCGGRFLNTKKAVNGHNAVSKPPTRAAASPSSEVLQSDSGNPTSVSCGSSISGSEVTSMHQNRRTDQFHVINHLRPSIFASFSSGAGFLKV</sequence>
<keyword evidence="9" id="KW-1185">Reference proteome</keyword>
<evidence type="ECO:0000256" key="1">
    <source>
        <dbReference type="ARBA" id="ARBA00004123"/>
    </source>
</evidence>
<dbReference type="InterPro" id="IPR001289">
    <property type="entry name" value="NFYA"/>
</dbReference>
<feature type="region of interest" description="Disordered" evidence="7">
    <location>
        <begin position="230"/>
        <end position="276"/>
    </location>
</feature>
<evidence type="ECO:0000256" key="3">
    <source>
        <dbReference type="ARBA" id="ARBA00023125"/>
    </source>
</evidence>
<comment type="subcellular location">
    <subcellularLocation>
        <location evidence="1 6">Nucleus</location>
    </subcellularLocation>
</comment>
<keyword evidence="4 6" id="KW-0804">Transcription</keyword>
<dbReference type="Pfam" id="PF02045">
    <property type="entry name" value="CBFB_NFYA"/>
    <property type="match status" value="1"/>
</dbReference>
<dbReference type="PANTHER" id="PTHR12632">
    <property type="entry name" value="TRANSCRIPTION FACTOR NF-Y ALPHA-RELATED"/>
    <property type="match status" value="1"/>
</dbReference>
<dbReference type="OrthoDB" id="1097733at2759"/>
<dbReference type="Proteomes" id="UP000236161">
    <property type="component" value="Unassembled WGS sequence"/>
</dbReference>
<comment type="function">
    <text evidence="6">Component of the sequence-specific heterotrimeric transcription factor (NF-Y) which specifically recognizes a 5'-CCAAT-3' box motif found in the promoters of its target genes.</text>
</comment>
<accession>A0A2I0A5R5</accession>
<feature type="compositionally biased region" description="Low complexity" evidence="7">
    <location>
        <begin position="259"/>
        <end position="274"/>
    </location>
</feature>
<dbReference type="GO" id="GO:0003700">
    <property type="term" value="F:DNA-binding transcription factor activity"/>
    <property type="evidence" value="ECO:0007669"/>
    <property type="project" value="UniProtKB-UniRule"/>
</dbReference>
<comment type="subunit">
    <text evidence="6">Heterotrimer.</text>
</comment>
<evidence type="ECO:0000313" key="9">
    <source>
        <dbReference type="Proteomes" id="UP000236161"/>
    </source>
</evidence>
<reference evidence="8 9" key="1">
    <citation type="journal article" date="2017" name="Nature">
        <title>The Apostasia genome and the evolution of orchids.</title>
        <authorList>
            <person name="Zhang G.Q."/>
            <person name="Liu K.W."/>
            <person name="Li Z."/>
            <person name="Lohaus R."/>
            <person name="Hsiao Y.Y."/>
            <person name="Niu S.C."/>
            <person name="Wang J.Y."/>
            <person name="Lin Y.C."/>
            <person name="Xu Q."/>
            <person name="Chen L.J."/>
            <person name="Yoshida K."/>
            <person name="Fujiwara S."/>
            <person name="Wang Z.W."/>
            <person name="Zhang Y.Q."/>
            <person name="Mitsuda N."/>
            <person name="Wang M."/>
            <person name="Liu G.H."/>
            <person name="Pecoraro L."/>
            <person name="Huang H.X."/>
            <person name="Xiao X.J."/>
            <person name="Lin M."/>
            <person name="Wu X.Y."/>
            <person name="Wu W.L."/>
            <person name="Chen Y.Y."/>
            <person name="Chang S.B."/>
            <person name="Sakamoto S."/>
            <person name="Ohme-Takagi M."/>
            <person name="Yagi M."/>
            <person name="Zeng S.J."/>
            <person name="Shen C.Y."/>
            <person name="Yeh C.M."/>
            <person name="Luo Y.B."/>
            <person name="Tsai W.C."/>
            <person name="Van de Peer Y."/>
            <person name="Liu Z.J."/>
        </authorList>
    </citation>
    <scope>NUCLEOTIDE SEQUENCE [LARGE SCALE GENOMIC DNA]</scope>
    <source>
        <strain evidence="9">cv. Shenzhen</strain>
        <tissue evidence="8">Stem</tissue>
    </source>
</reference>
<evidence type="ECO:0000256" key="6">
    <source>
        <dbReference type="RuleBase" id="RU367155"/>
    </source>
</evidence>
<organism evidence="8 9">
    <name type="scientific">Apostasia shenzhenica</name>
    <dbReference type="NCBI Taxonomy" id="1088818"/>
    <lineage>
        <taxon>Eukaryota</taxon>
        <taxon>Viridiplantae</taxon>
        <taxon>Streptophyta</taxon>
        <taxon>Embryophyta</taxon>
        <taxon>Tracheophyta</taxon>
        <taxon>Spermatophyta</taxon>
        <taxon>Magnoliopsida</taxon>
        <taxon>Liliopsida</taxon>
        <taxon>Asparagales</taxon>
        <taxon>Orchidaceae</taxon>
        <taxon>Apostasioideae</taxon>
        <taxon>Apostasia</taxon>
    </lineage>
</organism>
<feature type="compositionally biased region" description="Polar residues" evidence="7">
    <location>
        <begin position="245"/>
        <end position="258"/>
    </location>
</feature>
<dbReference type="SMART" id="SM00521">
    <property type="entry name" value="CBF"/>
    <property type="match status" value="1"/>
</dbReference>
<dbReference type="PRINTS" id="PR00616">
    <property type="entry name" value="CCAATSUBUNTB"/>
</dbReference>
<dbReference type="Gene3D" id="6.10.250.2430">
    <property type="match status" value="1"/>
</dbReference>
<dbReference type="GO" id="GO:0005634">
    <property type="term" value="C:nucleus"/>
    <property type="evidence" value="ECO:0007669"/>
    <property type="project" value="UniProtKB-SubCell"/>
</dbReference>
<evidence type="ECO:0000313" key="8">
    <source>
        <dbReference type="EMBL" id="PKA50883.1"/>
    </source>
</evidence>
<dbReference type="PROSITE" id="PS51152">
    <property type="entry name" value="NFYA_HAP2_2"/>
    <property type="match status" value="1"/>
</dbReference>
<proteinExistence type="inferred from homology"/>
<keyword evidence="5 6" id="KW-0539">Nucleus</keyword>
<evidence type="ECO:0000256" key="7">
    <source>
        <dbReference type="SAM" id="MobiDB-lite"/>
    </source>
</evidence>
<evidence type="ECO:0000256" key="5">
    <source>
        <dbReference type="ARBA" id="ARBA00023242"/>
    </source>
</evidence>
<dbReference type="GO" id="GO:0003677">
    <property type="term" value="F:DNA binding"/>
    <property type="evidence" value="ECO:0007669"/>
    <property type="project" value="UniProtKB-KW"/>
</dbReference>
<protein>
    <recommendedName>
        <fullName evidence="6">Nuclear transcription factor Y subunit</fullName>
    </recommendedName>
</protein>
<dbReference type="EMBL" id="KZ452015">
    <property type="protein sequence ID" value="PKA50883.1"/>
    <property type="molecule type" value="Genomic_DNA"/>
</dbReference>
<comment type="similarity">
    <text evidence="6">Belongs to the NFYA/HAP2 subunit family.</text>
</comment>